<keyword evidence="1" id="KW-1133">Transmembrane helix</keyword>
<dbReference type="Proteomes" id="UP001524435">
    <property type="component" value="Unassembled WGS sequence"/>
</dbReference>
<proteinExistence type="predicted"/>
<feature type="transmembrane region" description="Helical" evidence="1">
    <location>
        <begin position="6"/>
        <end position="27"/>
    </location>
</feature>
<keyword evidence="1" id="KW-0472">Membrane</keyword>
<protein>
    <submittedName>
        <fullName evidence="2">DUF1146 domain-containing protein</fullName>
    </submittedName>
</protein>
<keyword evidence="1" id="KW-0812">Transmembrane</keyword>
<reference evidence="2 3" key="1">
    <citation type="submission" date="2022-06" db="EMBL/GenBank/DDBJ databases">
        <title>Isolation of gut microbiota from human fecal samples.</title>
        <authorList>
            <person name="Pamer E.G."/>
            <person name="Barat B."/>
            <person name="Waligurski E."/>
            <person name="Medina S."/>
            <person name="Paddock L."/>
            <person name="Mostad J."/>
        </authorList>
    </citation>
    <scope>NUCLEOTIDE SEQUENCE [LARGE SCALE GENOMIC DNA]</scope>
    <source>
        <strain evidence="2 3">DFI.6.1</strain>
    </source>
</reference>
<gene>
    <name evidence="2" type="ORF">NE663_04940</name>
</gene>
<evidence type="ECO:0000313" key="3">
    <source>
        <dbReference type="Proteomes" id="UP001524435"/>
    </source>
</evidence>
<keyword evidence="3" id="KW-1185">Reference proteome</keyword>
<dbReference type="Pfam" id="PF06612">
    <property type="entry name" value="DUF1146"/>
    <property type="match status" value="1"/>
</dbReference>
<name>A0ABT1SKI1_9FIRM</name>
<comment type="caution">
    <text evidence="2">The sequence shown here is derived from an EMBL/GenBank/DDBJ whole genome shotgun (WGS) entry which is preliminary data.</text>
</comment>
<sequence>MATNLIVLIVYIVCFAVSFFALTAVRFDRFCHLQQPWKIHLFIFLLAMAIGWLSAQFILALSIYNGIML</sequence>
<dbReference type="EMBL" id="JANGCH010000005">
    <property type="protein sequence ID" value="MCQ5121605.1"/>
    <property type="molecule type" value="Genomic_DNA"/>
</dbReference>
<evidence type="ECO:0000313" key="2">
    <source>
        <dbReference type="EMBL" id="MCQ5121605.1"/>
    </source>
</evidence>
<evidence type="ECO:0000256" key="1">
    <source>
        <dbReference type="SAM" id="Phobius"/>
    </source>
</evidence>
<feature type="transmembrane region" description="Helical" evidence="1">
    <location>
        <begin position="39"/>
        <end position="64"/>
    </location>
</feature>
<dbReference type="InterPro" id="IPR009526">
    <property type="entry name" value="DUF1146"/>
</dbReference>
<accession>A0ABT1SKI1</accession>
<dbReference type="RefSeq" id="WP_102268202.1">
    <property type="nucleotide sequence ID" value="NZ_CALVCM010000002.1"/>
</dbReference>
<organism evidence="2 3">
    <name type="scientific">Massilicoli timonensis</name>
    <dbReference type="NCBI Taxonomy" id="2015901"/>
    <lineage>
        <taxon>Bacteria</taxon>
        <taxon>Bacillati</taxon>
        <taxon>Bacillota</taxon>
        <taxon>Erysipelotrichia</taxon>
        <taxon>Erysipelotrichales</taxon>
        <taxon>Erysipelotrichaceae</taxon>
        <taxon>Massilicoli</taxon>
    </lineage>
</organism>